<proteinExistence type="predicted"/>
<dbReference type="STRING" id="573321.SAMN04488505_101921"/>
<evidence type="ECO:0000256" key="1">
    <source>
        <dbReference type="ARBA" id="ARBA00004167"/>
    </source>
</evidence>
<dbReference type="GO" id="GO:0009306">
    <property type="term" value="P:protein secretion"/>
    <property type="evidence" value="ECO:0007669"/>
    <property type="project" value="InterPro"/>
</dbReference>
<organism evidence="7 8">
    <name type="scientific">Chitinophaga rupis</name>
    <dbReference type="NCBI Taxonomy" id="573321"/>
    <lineage>
        <taxon>Bacteria</taxon>
        <taxon>Pseudomonadati</taxon>
        <taxon>Bacteroidota</taxon>
        <taxon>Chitinophagia</taxon>
        <taxon>Chitinophagales</taxon>
        <taxon>Chitinophagaceae</taxon>
        <taxon>Chitinophaga</taxon>
    </lineage>
</organism>
<evidence type="ECO:0000256" key="3">
    <source>
        <dbReference type="ARBA" id="ARBA00022989"/>
    </source>
</evidence>
<dbReference type="GO" id="GO:0005886">
    <property type="term" value="C:plasma membrane"/>
    <property type="evidence" value="ECO:0007669"/>
    <property type="project" value="InterPro"/>
</dbReference>
<keyword evidence="8" id="KW-1185">Reference proteome</keyword>
<evidence type="ECO:0000313" key="7">
    <source>
        <dbReference type="EMBL" id="SEK80606.1"/>
    </source>
</evidence>
<feature type="transmembrane region" description="Helical" evidence="5">
    <location>
        <begin position="20"/>
        <end position="41"/>
    </location>
</feature>
<comment type="subcellular location">
    <subcellularLocation>
        <location evidence="1">Membrane</location>
        <topology evidence="1">Single-pass membrane protein</topology>
    </subcellularLocation>
</comment>
<evidence type="ECO:0000259" key="6">
    <source>
        <dbReference type="Pfam" id="PF04357"/>
    </source>
</evidence>
<evidence type="ECO:0000256" key="5">
    <source>
        <dbReference type="SAM" id="Phobius"/>
    </source>
</evidence>
<reference evidence="7 8" key="1">
    <citation type="submission" date="2016-10" db="EMBL/GenBank/DDBJ databases">
        <authorList>
            <person name="de Groot N.N."/>
        </authorList>
    </citation>
    <scope>NUCLEOTIDE SEQUENCE [LARGE SCALE GENOMIC DNA]</scope>
    <source>
        <strain evidence="7 8">DSM 21039</strain>
    </source>
</reference>
<evidence type="ECO:0000313" key="8">
    <source>
        <dbReference type="Proteomes" id="UP000198984"/>
    </source>
</evidence>
<protein>
    <recommendedName>
        <fullName evidence="6">Translocation and assembly module TamB C-terminal domain-containing protein</fullName>
    </recommendedName>
</protein>
<keyword evidence="4 5" id="KW-0472">Membrane</keyword>
<dbReference type="InterPro" id="IPR007452">
    <property type="entry name" value="TamB_C"/>
</dbReference>
<accession>A0A1H7K283</accession>
<sequence>MTVAETPEDKHHRGRPWWRWLLWIIIAILLLPVMAVLLLQLTPVQDYLRRQGELYLQSKLHTKVKIGYLRARGWQYLELRNVYVADTAQQALLYSGSLKVHYNLLSLLNNELRINKLEWDTVLINVYRHGADTTYNYQFIVNAFTSPDTTPDTLAPETGTTMQFRIKDVTMRQVRLSYVDDLDGMHAVLHWKTLQIDPDDLLVNDGVYAFRGITLDGLTGFFRQAYRLKATAAAAPPPPDADTTAAPFHLLLKKLQLSNSTFWYESEDIGISTAWKVGRFQVTNANIDQDSTHIQIENIDLRSTRGIVTMSMPKDTSAPVSDSSAPNTWRVNTGQALFEQLTVKYDNNTGPAPRGAGAGNPDYNHLFIRDFTTHLKDINYNADTVSAVLQQLSMREQSSGLAVKRAHMNFLFTPQVLALNDLLLETNQSILRKQIVVTVPSWATVADHLDQLQLRANLDSTRIVLNEFMPFVPDAHSKYMQPLWGKQLFIHAVMRGSMSRLEIPQLYIRDNVGNLVQAKGEIFYSKNTDSIRANLPELLLQSGNKPLRAWLPPGTMPDSIRLPEQMLITGSFQGGMANLQTELQLKSDLANANLTAHLVNIMDSLRASYSVNVPYFHVNPGRILYDTSMGWINGRLEAEGKGYEINTMAANAALALSSATYNGYTYQDINMKAGIRAGDFNASGQSEDSSLNMVFDVAGRIQDTLLQNLQANLQLTKADLYATHFYTDPMQLKGDLTADFSSITPTRIIGNANLTGWQIATNGQVFPIDTVALIAEYQDQQYLTLRGPFGFIKANGMVDYTKIGAAFSGIISKPLQPLDSSRIVTLPPGQLLQWTAVLNWPRSLQAMAPGLRMNQPINIWGRLNSDSSLLVMKATLPKLTYDSLHIDSLLVDARIQDTAMNAVVSLAALRHPIAPLNHTELLANANIGKLRWNLNVDDPARKPKYKVGGLVQFLPDSIIALSLDRELLLNKQQWTVADNNLVRLHNGMPDTANLKLSYREQSIQLQTRPDSSNSRLPALQADIKDFQLATITGLLAADTVLATGVLNGQATVSNLSNTPLVASTLKIDSLTFRNTRLGTLNADLKTPAPNTYAINAGLVGNDNDLQVQATYDTAINAKVDINHLNVAVIEPFTFGNVTRMHGSANGQFNITGTTDKPKVLGHIHFNDAGGTITYVGAPLTLPDEEIVLDEKGIAFNKFVIADSLGNELVVNGRVNSTDFTNYRFNLDVNADNFMVLGKQQNPDQLFYGPAFVDSRIKIRGNMDLPRIDAYVKLRDKSKVTVTIPEPNPGVANREGVMVFVDKDAPLDSALIKAQDSARFENPRLQGINFSGNAEITPESTIKIIIDPQNGDYVEAKGSTNLNATLDASSKLSLTGRYEIQEGKYQMSLYEVIKRSFAIEKGSAITFNGDAMDAMLDITAKYTVNAPAADLVSDQLSSMDASSRNRYRQRLPFEVYMYIKGDLLKPQISFMLDMPEAERNAFSGTVYNRLKQINQIESELNKQVMGLLVLNSFIPDDPGATESEGVDVGQQARKSVSKILSQQMNNLAGNLIKGVDINFDLQQNEDYSTGSAKENTTLNVGVSKALFNDRLTVSVGSNVLLEGDAATSNTSNLVGDISVDYKLTRDGRYRVRIYQRNTNETVVEGQVVETGAAFMLVIDYDKFREIFGRSKEEKRQEKIRRNNQKKSSKK</sequence>
<gene>
    <name evidence="7" type="ORF">SAMN04488505_101921</name>
</gene>
<dbReference type="EMBL" id="FOBB01000001">
    <property type="protein sequence ID" value="SEK80606.1"/>
    <property type="molecule type" value="Genomic_DNA"/>
</dbReference>
<evidence type="ECO:0000256" key="4">
    <source>
        <dbReference type="ARBA" id="ARBA00023136"/>
    </source>
</evidence>
<keyword evidence="3 5" id="KW-1133">Transmembrane helix</keyword>
<name>A0A1H7K283_9BACT</name>
<keyword evidence="2 5" id="KW-0812">Transmembrane</keyword>
<evidence type="ECO:0000256" key="2">
    <source>
        <dbReference type="ARBA" id="ARBA00022692"/>
    </source>
</evidence>
<dbReference type="Pfam" id="PF04357">
    <property type="entry name" value="TamB"/>
    <property type="match status" value="1"/>
</dbReference>
<feature type="domain" description="Translocation and assembly module TamB C-terminal" evidence="6">
    <location>
        <begin position="1201"/>
        <end position="1639"/>
    </location>
</feature>
<dbReference type="Proteomes" id="UP000198984">
    <property type="component" value="Unassembled WGS sequence"/>
</dbReference>